<dbReference type="GO" id="GO:0004674">
    <property type="term" value="F:protein serine/threonine kinase activity"/>
    <property type="evidence" value="ECO:0007669"/>
    <property type="project" value="UniProtKB-KW"/>
</dbReference>
<evidence type="ECO:0000313" key="5">
    <source>
        <dbReference type="EMBL" id="OTG07614.1"/>
    </source>
</evidence>
<sequence length="119" mass="13379">MKPLYRHKKPLNLVSFAPGKSMNLYVGIWYKKIPNQTVVWVANRNTPLTHTSGELTLTVQGVLILRDASKGNVVWSSANSSKTRVKNPIGQLLDTGNFIIHEEGEAINKMLDIMFNCRL</sequence>
<dbReference type="Gramene" id="mRNA:HanXRQr2_Chr11g0478471">
    <property type="protein sequence ID" value="CDS:HanXRQr2_Chr11g0478471.1"/>
    <property type="gene ID" value="HanXRQr2_Chr11g0478471"/>
</dbReference>
<evidence type="ECO:0000313" key="6">
    <source>
        <dbReference type="Proteomes" id="UP000215914"/>
    </source>
</evidence>
<protein>
    <submittedName>
        <fullName evidence="4">Non-specific serine/threonine protein kinase</fullName>
        <ecNumber evidence="4">2.7.11.1</ecNumber>
    </submittedName>
    <submittedName>
        <fullName evidence="5">Putative bulb-type lectin domain-containing protein</fullName>
    </submittedName>
</protein>
<dbReference type="CDD" id="cd00028">
    <property type="entry name" value="B_lectin"/>
    <property type="match status" value="1"/>
</dbReference>
<dbReference type="Proteomes" id="UP000215914">
    <property type="component" value="Chromosome 11"/>
</dbReference>
<dbReference type="PROSITE" id="PS50927">
    <property type="entry name" value="BULB_LECTIN"/>
    <property type="match status" value="1"/>
</dbReference>
<dbReference type="SUPFAM" id="SSF51110">
    <property type="entry name" value="alpha-D-mannose-specific plant lectins"/>
    <property type="match status" value="1"/>
</dbReference>
<keyword evidence="5" id="KW-0430">Lectin</keyword>
<keyword evidence="4" id="KW-0418">Kinase</keyword>
<dbReference type="PANTHER" id="PTHR32444">
    <property type="entry name" value="BULB-TYPE LECTIN DOMAIN-CONTAINING PROTEIN"/>
    <property type="match status" value="1"/>
</dbReference>
<dbReference type="InterPro" id="IPR036426">
    <property type="entry name" value="Bulb-type_lectin_dom_sf"/>
</dbReference>
<dbReference type="EMBL" id="CM007900">
    <property type="protein sequence ID" value="OTG07614.1"/>
    <property type="molecule type" value="Genomic_DNA"/>
</dbReference>
<dbReference type="Pfam" id="PF01453">
    <property type="entry name" value="B_lectin"/>
    <property type="match status" value="1"/>
</dbReference>
<proteinExistence type="predicted"/>
<dbReference type="PANTHER" id="PTHR32444:SF98">
    <property type="entry name" value="RECEPTOR-LIKE SERINE_THREONINE-PROTEIN KINASE"/>
    <property type="match status" value="1"/>
</dbReference>
<feature type="domain" description="Bulb-type lectin" evidence="3">
    <location>
        <begin position="1"/>
        <end position="113"/>
    </location>
</feature>
<dbReference type="AlphaFoldDB" id="A0A251T9N6"/>
<dbReference type="Gene3D" id="2.90.10.10">
    <property type="entry name" value="Bulb-type lectin domain"/>
    <property type="match status" value="1"/>
</dbReference>
<reference evidence="4 6" key="1">
    <citation type="journal article" date="2017" name="Nature">
        <title>The sunflower genome provides insights into oil metabolism, flowering and Asterid evolution.</title>
        <authorList>
            <person name="Badouin H."/>
            <person name="Gouzy J."/>
            <person name="Grassa C.J."/>
            <person name="Murat F."/>
            <person name="Staton S.E."/>
            <person name="Cottret L."/>
            <person name="Lelandais-Briere C."/>
            <person name="Owens G.L."/>
            <person name="Carrere S."/>
            <person name="Mayjonade B."/>
            <person name="Legrand L."/>
            <person name="Gill N."/>
            <person name="Kane N.C."/>
            <person name="Bowers J.E."/>
            <person name="Hubner S."/>
            <person name="Bellec A."/>
            <person name="Berard A."/>
            <person name="Berges H."/>
            <person name="Blanchet N."/>
            <person name="Boniface M.C."/>
            <person name="Brunel D."/>
            <person name="Catrice O."/>
            <person name="Chaidir N."/>
            <person name="Claudel C."/>
            <person name="Donnadieu C."/>
            <person name="Faraut T."/>
            <person name="Fievet G."/>
            <person name="Helmstetter N."/>
            <person name="King M."/>
            <person name="Knapp S.J."/>
            <person name="Lai Z."/>
            <person name="Le Paslier M.C."/>
            <person name="Lippi Y."/>
            <person name="Lorenzon L."/>
            <person name="Mandel J.R."/>
            <person name="Marage G."/>
            <person name="Marchand G."/>
            <person name="Marquand E."/>
            <person name="Bret-Mestries E."/>
            <person name="Morien E."/>
            <person name="Nambeesan S."/>
            <person name="Nguyen T."/>
            <person name="Pegot-Espagnet P."/>
            <person name="Pouilly N."/>
            <person name="Raftis F."/>
            <person name="Sallet E."/>
            <person name="Schiex T."/>
            <person name="Thomas J."/>
            <person name="Vandecasteele C."/>
            <person name="Vares D."/>
            <person name="Vear F."/>
            <person name="Vautrin S."/>
            <person name="Crespi M."/>
            <person name="Mangin B."/>
            <person name="Burke J.M."/>
            <person name="Salse J."/>
            <person name="Munos S."/>
            <person name="Vincourt P."/>
            <person name="Rieseberg L.H."/>
            <person name="Langlade N.B."/>
        </authorList>
    </citation>
    <scope>NUCLEOTIDE SEQUENCE [LARGE SCALE GENOMIC DNA]</scope>
    <source>
        <strain evidence="6">cv. SF193</strain>
        <tissue evidence="4">Leaves</tissue>
    </source>
</reference>
<evidence type="ECO:0000256" key="2">
    <source>
        <dbReference type="ARBA" id="ARBA00023180"/>
    </source>
</evidence>
<keyword evidence="4" id="KW-0808">Transferase</keyword>
<name>A0A251T9N6_HELAN</name>
<dbReference type="InParanoid" id="A0A251T9N6"/>
<keyword evidence="1" id="KW-0732">Signal</keyword>
<dbReference type="EMBL" id="MNCJ02000326">
    <property type="protein sequence ID" value="KAF5781011.1"/>
    <property type="molecule type" value="Genomic_DNA"/>
</dbReference>
<evidence type="ECO:0000256" key="1">
    <source>
        <dbReference type="ARBA" id="ARBA00022729"/>
    </source>
</evidence>
<accession>A0A251T9N6</accession>
<organism evidence="5 6">
    <name type="scientific">Helianthus annuus</name>
    <name type="common">Common sunflower</name>
    <dbReference type="NCBI Taxonomy" id="4232"/>
    <lineage>
        <taxon>Eukaryota</taxon>
        <taxon>Viridiplantae</taxon>
        <taxon>Streptophyta</taxon>
        <taxon>Embryophyta</taxon>
        <taxon>Tracheophyta</taxon>
        <taxon>Spermatophyta</taxon>
        <taxon>Magnoliopsida</taxon>
        <taxon>eudicotyledons</taxon>
        <taxon>Gunneridae</taxon>
        <taxon>Pentapetalae</taxon>
        <taxon>asterids</taxon>
        <taxon>campanulids</taxon>
        <taxon>Asterales</taxon>
        <taxon>Asteraceae</taxon>
        <taxon>Asteroideae</taxon>
        <taxon>Heliantheae alliance</taxon>
        <taxon>Heliantheae</taxon>
        <taxon>Helianthus</taxon>
    </lineage>
</organism>
<evidence type="ECO:0000313" key="4">
    <source>
        <dbReference type="EMBL" id="KAF5781011.1"/>
    </source>
</evidence>
<keyword evidence="4" id="KW-0723">Serine/threonine-protein kinase</keyword>
<gene>
    <name evidence="5" type="ORF">HannXRQ_Chr11g0332421</name>
    <name evidence="4" type="ORF">HanXRQr2_Chr11g0478471</name>
</gene>
<dbReference type="GO" id="GO:0030246">
    <property type="term" value="F:carbohydrate binding"/>
    <property type="evidence" value="ECO:0007669"/>
    <property type="project" value="UniProtKB-KW"/>
</dbReference>
<keyword evidence="2" id="KW-0325">Glycoprotein</keyword>
<reference evidence="4" key="3">
    <citation type="submission" date="2020-06" db="EMBL/GenBank/DDBJ databases">
        <title>Helianthus annuus Genome sequencing and assembly Release 2.</title>
        <authorList>
            <person name="Gouzy J."/>
            <person name="Langlade N."/>
            <person name="Munos S."/>
        </authorList>
    </citation>
    <scope>NUCLEOTIDE SEQUENCE</scope>
    <source>
        <tissue evidence="4">Leaves</tissue>
    </source>
</reference>
<keyword evidence="6" id="KW-1185">Reference proteome</keyword>
<reference evidence="5" key="2">
    <citation type="submission" date="2017-02" db="EMBL/GenBank/DDBJ databases">
        <title>Sunflower complete genome.</title>
        <authorList>
            <person name="Langlade N."/>
            <person name="Munos S."/>
        </authorList>
    </citation>
    <scope>NUCLEOTIDE SEQUENCE [LARGE SCALE GENOMIC DNA]</scope>
    <source>
        <tissue evidence="5">Leaves</tissue>
    </source>
</reference>
<dbReference type="InterPro" id="IPR001480">
    <property type="entry name" value="Bulb-type_lectin_dom"/>
</dbReference>
<evidence type="ECO:0000259" key="3">
    <source>
        <dbReference type="PROSITE" id="PS50927"/>
    </source>
</evidence>
<dbReference type="SMART" id="SM00108">
    <property type="entry name" value="B_lectin"/>
    <property type="match status" value="1"/>
</dbReference>
<dbReference type="EC" id="2.7.11.1" evidence="4"/>